<dbReference type="Gene3D" id="2.130.10.10">
    <property type="entry name" value="YVTN repeat-like/Quinoprotein amine dehydrogenase"/>
    <property type="match status" value="1"/>
</dbReference>
<dbReference type="EMBL" id="JMQN01000048">
    <property type="protein sequence ID" value="KEA62470.1"/>
    <property type="molecule type" value="Genomic_DNA"/>
</dbReference>
<dbReference type="STRING" id="1232683.ADIMK_3361"/>
<gene>
    <name evidence="1" type="ORF">ADIMK_3361</name>
</gene>
<dbReference type="Pfam" id="PF07433">
    <property type="entry name" value="DUF1513"/>
    <property type="match status" value="1"/>
</dbReference>
<dbReference type="SUPFAM" id="SSF50969">
    <property type="entry name" value="YVTN repeat-like/Quinoprotein amine dehydrogenase"/>
    <property type="match status" value="1"/>
</dbReference>
<dbReference type="Proteomes" id="UP000028252">
    <property type="component" value="Unassembled WGS sequence"/>
</dbReference>
<evidence type="ECO:0000313" key="1">
    <source>
        <dbReference type="EMBL" id="KEA62470.1"/>
    </source>
</evidence>
<organism evidence="1 2">
    <name type="scientific">Marinobacterium lacunae</name>
    <dbReference type="NCBI Taxonomy" id="1232683"/>
    <lineage>
        <taxon>Bacteria</taxon>
        <taxon>Pseudomonadati</taxon>
        <taxon>Pseudomonadota</taxon>
        <taxon>Gammaproteobacteria</taxon>
        <taxon>Oceanospirillales</taxon>
        <taxon>Oceanospirillaceae</taxon>
        <taxon>Marinobacterium</taxon>
    </lineage>
</organism>
<protein>
    <submittedName>
        <fullName evidence="1">Putative exported protein</fullName>
    </submittedName>
</protein>
<reference evidence="1 2" key="1">
    <citation type="submission" date="2014-04" db="EMBL/GenBank/DDBJ databases">
        <title>Marinobacterium kochiensis sp. nov., isolated from sediment sample collected from Kochi backwaters in Kerala, India.</title>
        <authorList>
            <person name="Singh A."/>
            <person name="Pinnaka A.K."/>
        </authorList>
    </citation>
    <scope>NUCLEOTIDE SEQUENCE [LARGE SCALE GENOMIC DNA]</scope>
    <source>
        <strain evidence="1 2">AK27</strain>
    </source>
</reference>
<dbReference type="AlphaFoldDB" id="A0A081FVB5"/>
<dbReference type="InterPro" id="IPR011044">
    <property type="entry name" value="Quino_amine_DH_bsu"/>
</dbReference>
<proteinExistence type="predicted"/>
<comment type="caution">
    <text evidence="1">The sequence shown here is derived from an EMBL/GenBank/DDBJ whole genome shotgun (WGS) entry which is preliminary data.</text>
</comment>
<evidence type="ECO:0000313" key="2">
    <source>
        <dbReference type="Proteomes" id="UP000028252"/>
    </source>
</evidence>
<dbReference type="PATRIC" id="fig|1232683.4.peg.3307"/>
<dbReference type="PIRSF" id="PIRSF028101">
    <property type="entry name" value="UCP028101"/>
    <property type="match status" value="1"/>
</dbReference>
<accession>A0A081FVB5</accession>
<dbReference type="InterPro" id="IPR008311">
    <property type="entry name" value="UCP028101"/>
</dbReference>
<keyword evidence="2" id="KW-1185">Reference proteome</keyword>
<dbReference type="InterPro" id="IPR015943">
    <property type="entry name" value="WD40/YVTN_repeat-like_dom_sf"/>
</dbReference>
<sequence>MAGAAVLTALPSRAQPAPILIASAADTTDGKHWLIVMDDLGVERLRHLLPERAHHVAAHPTRPWVAAVARRPGYYIDVVDYNNAQLVHRIEPQSGRHFYGHAIFTPDGNGLWATEMDMDSGEGRVTLRTLADPAKPLLDFSTAGIGPHELLLSPDGSTLVIANGGILTDGRDKLNIDSMQPSLAYLDVASGALLEQRFLAPDDHQLSIRHMDINANGEVIIALQYQGEATDDKPLVALHRRGEALLLLRAPADINRQMAQYCGSARFDSSGRIAAVSAPRGNLITFWDVAENRFLTSLRTADGCGLAATDEPEVFIASSGRGRCYTLYPRDDYREPLLLPPQLSSLAWDNHMALFHALG</sequence>
<name>A0A081FVB5_9GAMM</name>
<dbReference type="eggNOG" id="COG3490">
    <property type="taxonomic scope" value="Bacteria"/>
</dbReference>